<dbReference type="Proteomes" id="UP001379945">
    <property type="component" value="Unassembled WGS sequence"/>
</dbReference>
<keyword evidence="4" id="KW-1185">Reference proteome</keyword>
<gene>
    <name evidence="3" type="ORF">AACH00_10565</name>
</gene>
<comment type="similarity">
    <text evidence="1">Belongs to the AB hydrolase superfamily.</text>
</comment>
<dbReference type="PANTHER" id="PTHR43039">
    <property type="entry name" value="ESTERASE-RELATED"/>
    <property type="match status" value="1"/>
</dbReference>
<dbReference type="InterPro" id="IPR029058">
    <property type="entry name" value="AB_hydrolase_fold"/>
</dbReference>
<dbReference type="RefSeq" id="WP_341399089.1">
    <property type="nucleotide sequence ID" value="NZ_JBBUTI010000006.1"/>
</dbReference>
<evidence type="ECO:0000313" key="3">
    <source>
        <dbReference type="EMBL" id="MEK8046792.1"/>
    </source>
</evidence>
<evidence type="ECO:0000259" key="2">
    <source>
        <dbReference type="Pfam" id="PF12697"/>
    </source>
</evidence>
<keyword evidence="3" id="KW-0378">Hydrolase</keyword>
<dbReference type="Gene3D" id="3.40.50.1820">
    <property type="entry name" value="alpha/beta hydrolase"/>
    <property type="match status" value="1"/>
</dbReference>
<feature type="domain" description="AB hydrolase-1" evidence="2">
    <location>
        <begin position="24"/>
        <end position="262"/>
    </location>
</feature>
<comment type="caution">
    <text evidence="3">The sequence shown here is derived from an EMBL/GenBank/DDBJ whole genome shotgun (WGS) entry which is preliminary data.</text>
</comment>
<protein>
    <submittedName>
        <fullName evidence="3">Alpha/beta hydrolase</fullName>
    </submittedName>
</protein>
<proteinExistence type="inferred from homology"/>
<organism evidence="3 4">
    <name type="scientific">Ideonella margarita</name>
    <dbReference type="NCBI Taxonomy" id="2984191"/>
    <lineage>
        <taxon>Bacteria</taxon>
        <taxon>Pseudomonadati</taxon>
        <taxon>Pseudomonadota</taxon>
        <taxon>Betaproteobacteria</taxon>
        <taxon>Burkholderiales</taxon>
        <taxon>Sphaerotilaceae</taxon>
        <taxon>Ideonella</taxon>
    </lineage>
</organism>
<accession>A0ABU9C8R4</accession>
<dbReference type="Pfam" id="PF12697">
    <property type="entry name" value="Abhydrolase_6"/>
    <property type="match status" value="1"/>
</dbReference>
<evidence type="ECO:0000256" key="1">
    <source>
        <dbReference type="ARBA" id="ARBA00008645"/>
    </source>
</evidence>
<dbReference type="GO" id="GO:0016787">
    <property type="term" value="F:hydrolase activity"/>
    <property type="evidence" value="ECO:0007669"/>
    <property type="project" value="UniProtKB-KW"/>
</dbReference>
<dbReference type="InterPro" id="IPR000073">
    <property type="entry name" value="AB_hydrolase_1"/>
</dbReference>
<name>A0ABU9C8R4_9BURK</name>
<reference evidence="3 4" key="1">
    <citation type="submission" date="2024-04" db="EMBL/GenBank/DDBJ databases">
        <title>Novel species of the genus Ideonella isolated from streams.</title>
        <authorList>
            <person name="Lu H."/>
        </authorList>
    </citation>
    <scope>NUCLEOTIDE SEQUENCE [LARGE SCALE GENOMIC DNA]</scope>
    <source>
        <strain evidence="3 4">LYT19W</strain>
    </source>
</reference>
<sequence>MSEPLSVWTHRHAVVRRGNGPRTLLFAHGFGCDQGMWRHLVPAFENDYSLVLFDYIGSGRSDASAYDPVRHVTLSGYAEDVVGLVNALDLKDVVFVGHSASAMVGVLASQMQPGLFSHMVMIGPSPCYINHPPDYVGGFERSDIDAMLDMMEHNFEAWADALAPVVMKHADRPELAEELDASFCALDPSIARRWARAIFLADNRADLPKVQIPSLVLQCSDDALAPLAVGDYIARHMPQSTVQVLRATGHCPHMSEPDEAVAVMRDYFRNQGI</sequence>
<dbReference type="EMBL" id="JBBUTI010000006">
    <property type="protein sequence ID" value="MEK8046792.1"/>
    <property type="molecule type" value="Genomic_DNA"/>
</dbReference>
<dbReference type="SUPFAM" id="SSF53474">
    <property type="entry name" value="alpha/beta-Hydrolases"/>
    <property type="match status" value="1"/>
</dbReference>
<evidence type="ECO:0000313" key="4">
    <source>
        <dbReference type="Proteomes" id="UP001379945"/>
    </source>
</evidence>